<evidence type="ECO:0000313" key="2">
    <source>
        <dbReference type="EMBL" id="MRS65940.1"/>
    </source>
</evidence>
<gene>
    <name evidence="2" type="ORF">GJJ30_31945</name>
</gene>
<keyword evidence="3" id="KW-1185">Reference proteome</keyword>
<dbReference type="RefSeq" id="WP_154179435.1">
    <property type="nucleotide sequence ID" value="NZ_WJXZ01000022.1"/>
</dbReference>
<dbReference type="AlphaFoldDB" id="A0A7K0EVU4"/>
<dbReference type="Proteomes" id="UP000441754">
    <property type="component" value="Unassembled WGS sequence"/>
</dbReference>
<dbReference type="OrthoDB" id="944427at2"/>
<sequence length="70" mass="8003">MTTNRLVDELSKANLSPENIEKRIGLGKRVEVKNQARTLASKSAPKGPLERRKRRADGLFHKWHSKPDLK</sequence>
<organism evidence="2 3">
    <name type="scientific">Larkinella terrae</name>
    <dbReference type="NCBI Taxonomy" id="2025311"/>
    <lineage>
        <taxon>Bacteria</taxon>
        <taxon>Pseudomonadati</taxon>
        <taxon>Bacteroidota</taxon>
        <taxon>Cytophagia</taxon>
        <taxon>Cytophagales</taxon>
        <taxon>Spirosomataceae</taxon>
        <taxon>Larkinella</taxon>
    </lineage>
</organism>
<accession>A0A7K0EVU4</accession>
<name>A0A7K0EVU4_9BACT</name>
<dbReference type="EMBL" id="WJXZ01000022">
    <property type="protein sequence ID" value="MRS65940.1"/>
    <property type="molecule type" value="Genomic_DNA"/>
</dbReference>
<feature type="region of interest" description="Disordered" evidence="1">
    <location>
        <begin position="35"/>
        <end position="70"/>
    </location>
</feature>
<comment type="caution">
    <text evidence="2">The sequence shown here is derived from an EMBL/GenBank/DDBJ whole genome shotgun (WGS) entry which is preliminary data.</text>
</comment>
<reference evidence="2 3" key="1">
    <citation type="journal article" date="2018" name="Antonie Van Leeuwenhoek">
        <title>Larkinella terrae sp. nov., isolated from soil on Jeju Island, South Korea.</title>
        <authorList>
            <person name="Ten L.N."/>
            <person name="Jeon J."/>
            <person name="Park S.J."/>
            <person name="Park S."/>
            <person name="Lee S.Y."/>
            <person name="Kim M.K."/>
            <person name="Jung H.Y."/>
        </authorList>
    </citation>
    <scope>NUCLEOTIDE SEQUENCE [LARGE SCALE GENOMIC DNA]</scope>
    <source>
        <strain evidence="2 3">KCTC 52001</strain>
    </source>
</reference>
<proteinExistence type="predicted"/>
<evidence type="ECO:0000256" key="1">
    <source>
        <dbReference type="SAM" id="MobiDB-lite"/>
    </source>
</evidence>
<feature type="compositionally biased region" description="Basic and acidic residues" evidence="1">
    <location>
        <begin position="56"/>
        <end position="70"/>
    </location>
</feature>
<protein>
    <submittedName>
        <fullName evidence="2">Uncharacterized protein</fullName>
    </submittedName>
</protein>
<evidence type="ECO:0000313" key="3">
    <source>
        <dbReference type="Proteomes" id="UP000441754"/>
    </source>
</evidence>